<dbReference type="Pfam" id="PF00534">
    <property type="entry name" value="Glycos_transf_1"/>
    <property type="match status" value="1"/>
</dbReference>
<keyword evidence="3" id="KW-0328">Glycosyltransferase</keyword>
<gene>
    <name evidence="3" type="ORF">ACFOSU_13505</name>
</gene>
<evidence type="ECO:0000259" key="2">
    <source>
        <dbReference type="Pfam" id="PF13439"/>
    </source>
</evidence>
<dbReference type="RefSeq" id="WP_380690455.1">
    <property type="nucleotide sequence ID" value="NZ_JBHRSS010000006.1"/>
</dbReference>
<name>A0ABV7ESS1_9GAMM</name>
<dbReference type="InterPro" id="IPR001296">
    <property type="entry name" value="Glyco_trans_1"/>
</dbReference>
<dbReference type="PANTHER" id="PTHR12526:SF638">
    <property type="entry name" value="SPORE COAT PROTEIN SA"/>
    <property type="match status" value="1"/>
</dbReference>
<keyword evidence="4" id="KW-1185">Reference proteome</keyword>
<feature type="domain" description="Glycosyl transferase family 1" evidence="1">
    <location>
        <begin position="232"/>
        <end position="389"/>
    </location>
</feature>
<comment type="caution">
    <text evidence="3">The sequence shown here is derived from an EMBL/GenBank/DDBJ whole genome shotgun (WGS) entry which is preliminary data.</text>
</comment>
<keyword evidence="3" id="KW-0808">Transferase</keyword>
<evidence type="ECO:0000313" key="3">
    <source>
        <dbReference type="EMBL" id="MFC3104893.1"/>
    </source>
</evidence>
<dbReference type="Gene3D" id="3.40.50.2000">
    <property type="entry name" value="Glycogen Phosphorylase B"/>
    <property type="match status" value="2"/>
</dbReference>
<sequence>MAIPDSKSRLAFYLPALASGGMERVTLLLAQALADRGYAVDIVLEHRRGGYLDRVPDGVTLVVLEKGPKVPPYARLIGRWPREGFAQLMRLFGRKDCYIPLRRLLCLADYIERQRPCVVFAAHGRIPFLALWAARIAAVNTKVVVIEHSTFSRWLDVFRDDPRTHAVLSYRRVLMHRLYPQADAVVGVSDGVADDLAAVAGIDRRLITTIYNPVVGAELAHRAAESPGHDWLRDDGPPVILAVGRLVEEKGFIWLIEAFATLRADGVAARLLILGEGPQRDELADRAAALGVCADVAMPGWVDNPYACMARAGVFVLSSMFEGLPVAPIEALACGCPVVAFDCPSGPREILADGRFGTLVPVGDTDGLAAAIGATLAHQPATEQLIERGAWFSVDRAADAYQQLIRRVCR</sequence>
<dbReference type="EMBL" id="JBHRSS010000006">
    <property type="protein sequence ID" value="MFC3104893.1"/>
    <property type="molecule type" value="Genomic_DNA"/>
</dbReference>
<accession>A0ABV7ESS1</accession>
<dbReference type="PANTHER" id="PTHR12526">
    <property type="entry name" value="GLYCOSYLTRANSFERASE"/>
    <property type="match status" value="1"/>
</dbReference>
<evidence type="ECO:0000259" key="1">
    <source>
        <dbReference type="Pfam" id="PF00534"/>
    </source>
</evidence>
<organism evidence="3 4">
    <name type="scientific">Salinisphaera aquimarina</name>
    <dbReference type="NCBI Taxonomy" id="2094031"/>
    <lineage>
        <taxon>Bacteria</taxon>
        <taxon>Pseudomonadati</taxon>
        <taxon>Pseudomonadota</taxon>
        <taxon>Gammaproteobacteria</taxon>
        <taxon>Salinisphaerales</taxon>
        <taxon>Salinisphaeraceae</taxon>
        <taxon>Salinisphaera</taxon>
    </lineage>
</organism>
<feature type="domain" description="Glycosyltransferase subfamily 4-like N-terminal" evidence="2">
    <location>
        <begin position="20"/>
        <end position="214"/>
    </location>
</feature>
<dbReference type="GO" id="GO:0016757">
    <property type="term" value="F:glycosyltransferase activity"/>
    <property type="evidence" value="ECO:0007669"/>
    <property type="project" value="UniProtKB-KW"/>
</dbReference>
<reference evidence="4" key="1">
    <citation type="journal article" date="2019" name="Int. J. Syst. Evol. Microbiol.">
        <title>The Global Catalogue of Microorganisms (GCM) 10K type strain sequencing project: providing services to taxonomists for standard genome sequencing and annotation.</title>
        <authorList>
            <consortium name="The Broad Institute Genomics Platform"/>
            <consortium name="The Broad Institute Genome Sequencing Center for Infectious Disease"/>
            <person name="Wu L."/>
            <person name="Ma J."/>
        </authorList>
    </citation>
    <scope>NUCLEOTIDE SEQUENCE [LARGE SCALE GENOMIC DNA]</scope>
    <source>
        <strain evidence="4">KCTC 52640</strain>
    </source>
</reference>
<evidence type="ECO:0000313" key="4">
    <source>
        <dbReference type="Proteomes" id="UP001595462"/>
    </source>
</evidence>
<dbReference type="EC" id="2.4.-.-" evidence="3"/>
<proteinExistence type="predicted"/>
<dbReference type="Pfam" id="PF13439">
    <property type="entry name" value="Glyco_transf_4"/>
    <property type="match status" value="1"/>
</dbReference>
<dbReference type="SUPFAM" id="SSF53756">
    <property type="entry name" value="UDP-Glycosyltransferase/glycogen phosphorylase"/>
    <property type="match status" value="1"/>
</dbReference>
<dbReference type="InterPro" id="IPR028098">
    <property type="entry name" value="Glyco_trans_4-like_N"/>
</dbReference>
<protein>
    <submittedName>
        <fullName evidence="3">Glycosyltransferase</fullName>
        <ecNumber evidence="3">2.4.-.-</ecNumber>
    </submittedName>
</protein>
<dbReference type="CDD" id="cd03811">
    <property type="entry name" value="GT4_GT28_WabH-like"/>
    <property type="match status" value="1"/>
</dbReference>
<dbReference type="Proteomes" id="UP001595462">
    <property type="component" value="Unassembled WGS sequence"/>
</dbReference>